<keyword evidence="1" id="KW-0560">Oxidoreductase</keyword>
<organism evidence="2 3">
    <name type="scientific">Fusarium coffeatum</name>
    <dbReference type="NCBI Taxonomy" id="231269"/>
    <lineage>
        <taxon>Eukaryota</taxon>
        <taxon>Fungi</taxon>
        <taxon>Dikarya</taxon>
        <taxon>Ascomycota</taxon>
        <taxon>Pezizomycotina</taxon>
        <taxon>Sordariomycetes</taxon>
        <taxon>Hypocreomycetidae</taxon>
        <taxon>Hypocreales</taxon>
        <taxon>Nectriaceae</taxon>
        <taxon>Fusarium</taxon>
        <taxon>Fusarium incarnatum-equiseti species complex</taxon>
    </lineage>
</organism>
<comment type="caution">
    <text evidence="2">The sequence shown here is derived from an EMBL/GenBank/DDBJ whole genome shotgun (WGS) entry which is preliminary data.</text>
</comment>
<dbReference type="SUPFAM" id="SSF51735">
    <property type="entry name" value="NAD(P)-binding Rossmann-fold domains"/>
    <property type="match status" value="1"/>
</dbReference>
<evidence type="ECO:0008006" key="4">
    <source>
        <dbReference type="Google" id="ProtNLM"/>
    </source>
</evidence>
<dbReference type="GO" id="GO:0016491">
    <property type="term" value="F:oxidoreductase activity"/>
    <property type="evidence" value="ECO:0007669"/>
    <property type="project" value="UniProtKB-KW"/>
</dbReference>
<dbReference type="InterPro" id="IPR036291">
    <property type="entry name" value="NAD(P)-bd_dom_sf"/>
</dbReference>
<dbReference type="PRINTS" id="PR00081">
    <property type="entry name" value="GDHRDH"/>
</dbReference>
<dbReference type="EMBL" id="QKXC01000122">
    <property type="protein sequence ID" value="RBR18654.1"/>
    <property type="molecule type" value="Genomic_DNA"/>
</dbReference>
<dbReference type="AlphaFoldDB" id="A0A366RNG9"/>
<evidence type="ECO:0000313" key="3">
    <source>
        <dbReference type="Proteomes" id="UP000253153"/>
    </source>
</evidence>
<evidence type="ECO:0000256" key="1">
    <source>
        <dbReference type="ARBA" id="ARBA00023002"/>
    </source>
</evidence>
<keyword evidence="3" id="KW-1185">Reference proteome</keyword>
<dbReference type="InterPro" id="IPR002347">
    <property type="entry name" value="SDR_fam"/>
</dbReference>
<dbReference type="Pfam" id="PF00106">
    <property type="entry name" value="adh_short"/>
    <property type="match status" value="1"/>
</dbReference>
<dbReference type="Proteomes" id="UP000253153">
    <property type="component" value="Unassembled WGS sequence"/>
</dbReference>
<sequence>MATANAPLAQPSFDVTPEKQAGIVRFISAQLSFKPAPVTDVDLTGKTAIVTGSNCGIGLEVSRQLLNLGLDKLILAVRNENKGKAAAIDLATGRDPPLKDGTIEVWNLDLDSYDSVVSFGSRAQSLTRLDLVFLNAGIVLAKRAFNDETKHDEIVQINYLSTALLALSLLPAIKAARPNQPGPTRMTFTLSKGAAWSNFKFDPNESIIKALDAPTKDYDTTAHMMTSKLLGQFFVADLAKRVPSSLAIINSASPGAIHDSQFNREINQTLAGAIFKRFHRHVANTSTVGAHMITNAALKHGEETHGQFLSFQKMVPMAPIVYKEEGRRISEKLWQETMEELDFAKPEELLIAALS</sequence>
<dbReference type="GeneID" id="41995372"/>
<dbReference type="RefSeq" id="XP_031015846.1">
    <property type="nucleotide sequence ID" value="XM_031160076.1"/>
</dbReference>
<evidence type="ECO:0000313" key="2">
    <source>
        <dbReference type="EMBL" id="RBR18654.1"/>
    </source>
</evidence>
<dbReference type="Gene3D" id="3.40.50.720">
    <property type="entry name" value="NAD(P)-binding Rossmann-like Domain"/>
    <property type="match status" value="1"/>
</dbReference>
<name>A0A366RNG9_9HYPO</name>
<dbReference type="PANTHER" id="PTHR43157">
    <property type="entry name" value="PHOSPHATIDYLINOSITOL-GLYCAN BIOSYNTHESIS CLASS F PROTEIN-RELATED"/>
    <property type="match status" value="1"/>
</dbReference>
<protein>
    <recommendedName>
        <fullName evidence="4">Ketoreductase (KR) domain-containing protein</fullName>
    </recommendedName>
</protein>
<dbReference type="PANTHER" id="PTHR43157:SF31">
    <property type="entry name" value="PHOSPHATIDYLINOSITOL-GLYCAN BIOSYNTHESIS CLASS F PROTEIN"/>
    <property type="match status" value="1"/>
</dbReference>
<proteinExistence type="predicted"/>
<gene>
    <name evidence="2" type="ORF">FIESC28_05931</name>
</gene>
<dbReference type="OrthoDB" id="191139at2759"/>
<reference evidence="2 3" key="1">
    <citation type="submission" date="2018-06" db="EMBL/GenBank/DDBJ databases">
        <title>Fusarium incarnatum-equiseti species complex species 28.</title>
        <authorList>
            <person name="Gardiner D.M."/>
        </authorList>
    </citation>
    <scope>NUCLEOTIDE SEQUENCE [LARGE SCALE GENOMIC DNA]</scope>
    <source>
        <strain evidence="2 3">FIESC_28</strain>
    </source>
</reference>
<accession>A0A366RNG9</accession>